<keyword evidence="2" id="KW-1185">Reference proteome</keyword>
<comment type="caution">
    <text evidence="1">The sequence shown here is derived from an EMBL/GenBank/DDBJ whole genome shotgun (WGS) entry which is preliminary data.</text>
</comment>
<organism evidence="1 2">
    <name type="scientific">Porphyromonas uenonis 60-3</name>
    <dbReference type="NCBI Taxonomy" id="596327"/>
    <lineage>
        <taxon>Bacteria</taxon>
        <taxon>Pseudomonadati</taxon>
        <taxon>Bacteroidota</taxon>
        <taxon>Bacteroidia</taxon>
        <taxon>Bacteroidales</taxon>
        <taxon>Porphyromonadaceae</taxon>
        <taxon>Porphyromonas</taxon>
    </lineage>
</organism>
<evidence type="ECO:0000313" key="2">
    <source>
        <dbReference type="Proteomes" id="UP000003303"/>
    </source>
</evidence>
<reference evidence="1 2" key="1">
    <citation type="submission" date="2009-04" db="EMBL/GenBank/DDBJ databases">
        <authorList>
            <person name="Sebastian Y."/>
            <person name="Madupu R."/>
            <person name="Durkin A.S."/>
            <person name="Torralba M."/>
            <person name="Methe B."/>
            <person name="Sutton G.G."/>
            <person name="Strausberg R.L."/>
            <person name="Nelson K.E."/>
        </authorList>
    </citation>
    <scope>NUCLEOTIDE SEQUENCE [LARGE SCALE GENOMIC DNA]</scope>
    <source>
        <strain evidence="1 2">60-3</strain>
    </source>
</reference>
<accession>C2MCX9</accession>
<gene>
    <name evidence="1" type="ORF">PORUE0001_1089</name>
</gene>
<dbReference type="RefSeq" id="WP_007365711.1">
    <property type="nucleotide sequence ID" value="NZ_ACLR01000180.1"/>
</dbReference>
<evidence type="ECO:0000313" key="1">
    <source>
        <dbReference type="EMBL" id="EEK16434.1"/>
    </source>
</evidence>
<dbReference type="Proteomes" id="UP000003303">
    <property type="component" value="Unassembled WGS sequence"/>
</dbReference>
<name>C2MCX9_9PORP</name>
<dbReference type="EMBL" id="ACLR01000180">
    <property type="protein sequence ID" value="EEK16434.1"/>
    <property type="molecule type" value="Genomic_DNA"/>
</dbReference>
<proteinExistence type="predicted"/>
<protein>
    <submittedName>
        <fullName evidence="1">Uncharacterized protein</fullName>
    </submittedName>
</protein>
<sequence length="66" mass="7656">MLSNQHDTNSANDYSAFAMHGFLKTKMSVGVADMWADLRSFVQEVLRLQAFFQQWHMNATMTQQEL</sequence>
<dbReference type="AlphaFoldDB" id="C2MCX9"/>